<evidence type="ECO:0000256" key="5">
    <source>
        <dbReference type="ARBA" id="ARBA00023014"/>
    </source>
</evidence>
<evidence type="ECO:0000256" key="4">
    <source>
        <dbReference type="ARBA" id="ARBA00023004"/>
    </source>
</evidence>
<dbReference type="EC" id="1.17.7.4" evidence="6"/>
<accession>A0A645CC99</accession>
<keyword evidence="5" id="KW-0411">Iron-sulfur</keyword>
<dbReference type="GO" id="GO:0051539">
    <property type="term" value="F:4 iron, 4 sulfur cluster binding"/>
    <property type="evidence" value="ECO:0007669"/>
    <property type="project" value="UniProtKB-KW"/>
</dbReference>
<protein>
    <submittedName>
        <fullName evidence="6">4-hydroxy-3-methylbut-2-enyl diphosphate reductase</fullName>
        <ecNumber evidence="6">1.17.7.4</ecNumber>
    </submittedName>
</protein>
<proteinExistence type="predicted"/>
<sequence>MSIFEIYKILEACKQKYADVEILDEICNATRIRQEAIMKLENIDCLLVVGDPKSNNSNKLKEIALERNIPAVYLLETAKDIEEEWIKDKNRIAVTSGASTPTYLTNQVIKMLQHYAETTELIKPEIDINQLLD</sequence>
<dbReference type="PANTHER" id="PTHR30426">
    <property type="entry name" value="4-HYDROXY-3-METHYLBUT-2-ENYL DIPHOSPHATE REDUCTASE"/>
    <property type="match status" value="1"/>
</dbReference>
<name>A0A645CC99_9ZZZZ</name>
<dbReference type="GO" id="GO:0019288">
    <property type="term" value="P:isopentenyl diphosphate biosynthetic process, methylerythritol 4-phosphate pathway"/>
    <property type="evidence" value="ECO:0007669"/>
    <property type="project" value="InterPro"/>
</dbReference>
<organism evidence="6">
    <name type="scientific">bioreactor metagenome</name>
    <dbReference type="NCBI Taxonomy" id="1076179"/>
    <lineage>
        <taxon>unclassified sequences</taxon>
        <taxon>metagenomes</taxon>
        <taxon>ecological metagenomes</taxon>
    </lineage>
</organism>
<keyword evidence="4" id="KW-0408">Iron</keyword>
<dbReference type="EMBL" id="VSSQ01026044">
    <property type="protein sequence ID" value="MPM74555.1"/>
    <property type="molecule type" value="Genomic_DNA"/>
</dbReference>
<evidence type="ECO:0000256" key="1">
    <source>
        <dbReference type="ARBA" id="ARBA00001966"/>
    </source>
</evidence>
<keyword evidence="3" id="KW-0479">Metal-binding</keyword>
<dbReference type="PANTHER" id="PTHR30426:SF0">
    <property type="entry name" value="4-HYDROXY-3-METHYLBUT-2-ENYL DIPHOSPHATE REDUCTASE"/>
    <property type="match status" value="1"/>
</dbReference>
<dbReference type="Gene3D" id="3.40.1010.20">
    <property type="entry name" value="4-hydroxy-3-methylbut-2-enyl diphosphate reductase, catalytic domain"/>
    <property type="match status" value="2"/>
</dbReference>
<evidence type="ECO:0000256" key="3">
    <source>
        <dbReference type="ARBA" id="ARBA00022723"/>
    </source>
</evidence>
<keyword evidence="6" id="KW-0560">Oxidoreductase</keyword>
<comment type="caution">
    <text evidence="6">The sequence shown here is derived from an EMBL/GenBank/DDBJ whole genome shotgun (WGS) entry which is preliminary data.</text>
</comment>
<dbReference type="GO" id="GO:0050992">
    <property type="term" value="P:dimethylallyl diphosphate biosynthetic process"/>
    <property type="evidence" value="ECO:0007669"/>
    <property type="project" value="InterPro"/>
</dbReference>
<reference evidence="6" key="1">
    <citation type="submission" date="2019-08" db="EMBL/GenBank/DDBJ databases">
        <authorList>
            <person name="Kucharzyk K."/>
            <person name="Murdoch R.W."/>
            <person name="Higgins S."/>
            <person name="Loffler F."/>
        </authorList>
    </citation>
    <scope>NUCLEOTIDE SEQUENCE</scope>
</reference>
<dbReference type="Pfam" id="PF02401">
    <property type="entry name" value="LYTB"/>
    <property type="match status" value="1"/>
</dbReference>
<dbReference type="AlphaFoldDB" id="A0A645CC99"/>
<evidence type="ECO:0000256" key="2">
    <source>
        <dbReference type="ARBA" id="ARBA00022485"/>
    </source>
</evidence>
<evidence type="ECO:0000313" key="6">
    <source>
        <dbReference type="EMBL" id="MPM74555.1"/>
    </source>
</evidence>
<keyword evidence="2" id="KW-0004">4Fe-4S</keyword>
<dbReference type="GO" id="GO:0051745">
    <property type="term" value="F:4-hydroxy-3-methylbut-2-enyl diphosphate reductase activity"/>
    <property type="evidence" value="ECO:0007669"/>
    <property type="project" value="UniProtKB-EC"/>
</dbReference>
<gene>
    <name evidence="6" type="primary">ispH_32</name>
    <name evidence="6" type="ORF">SDC9_121543</name>
</gene>
<comment type="cofactor">
    <cofactor evidence="1">
        <name>[4Fe-4S] cluster</name>
        <dbReference type="ChEBI" id="CHEBI:49883"/>
    </cofactor>
</comment>
<dbReference type="InterPro" id="IPR003451">
    <property type="entry name" value="LytB/IspH"/>
</dbReference>
<dbReference type="GO" id="GO:0046872">
    <property type="term" value="F:metal ion binding"/>
    <property type="evidence" value="ECO:0007669"/>
    <property type="project" value="UniProtKB-KW"/>
</dbReference>